<evidence type="ECO:0000313" key="3">
    <source>
        <dbReference type="Proteomes" id="UP000272474"/>
    </source>
</evidence>
<dbReference type="AlphaFoldDB" id="A0A3A9Z4D2"/>
<comment type="caution">
    <text evidence="2">The sequence shown here is derived from an EMBL/GenBank/DDBJ whole genome shotgun (WGS) entry which is preliminary data.</text>
</comment>
<keyword evidence="2" id="KW-0808">Transferase</keyword>
<protein>
    <submittedName>
        <fullName evidence="2">Aminoglycoside phosphotransferase family protein</fullName>
    </submittedName>
</protein>
<dbReference type="Proteomes" id="UP000272474">
    <property type="component" value="Unassembled WGS sequence"/>
</dbReference>
<organism evidence="2 3">
    <name type="scientific">Streptomyces hoynatensis</name>
    <dbReference type="NCBI Taxonomy" id="1141874"/>
    <lineage>
        <taxon>Bacteria</taxon>
        <taxon>Bacillati</taxon>
        <taxon>Actinomycetota</taxon>
        <taxon>Actinomycetes</taxon>
        <taxon>Kitasatosporales</taxon>
        <taxon>Streptomycetaceae</taxon>
        <taxon>Streptomyces</taxon>
    </lineage>
</organism>
<dbReference type="SUPFAM" id="SSF56112">
    <property type="entry name" value="Protein kinase-like (PK-like)"/>
    <property type="match status" value="1"/>
</dbReference>
<sequence length="277" mass="29150">MLADRPDGLVLRAGDTVLKAHAARAGDIGIRLAVAAHPALAGILLPPLPPAVAHPLPGGRVATRWPYGAPLDHRTPGPEVPWEAAAALLARLHTLDPARLADLGPLPAARGPARAAEALRRLRAVPEAGHPEVRRAIERILGPLAQDRGGDRGQARGRPVLCHGDFHLGQLVRHPRPEGPWHLIDVDDLGLGDPAWDLARPAAWYAAGLLPAAEWDRLLSAYQSATGTLGEDPWPRLDGPARALTAQLAARALVSGRPPDEAGQAFADACVRIAGLP</sequence>
<evidence type="ECO:0000313" key="2">
    <source>
        <dbReference type="EMBL" id="RKN43251.1"/>
    </source>
</evidence>
<dbReference type="InterPro" id="IPR011009">
    <property type="entry name" value="Kinase-like_dom_sf"/>
</dbReference>
<accession>A0A3A9Z4D2</accession>
<evidence type="ECO:0000259" key="1">
    <source>
        <dbReference type="Pfam" id="PF01636"/>
    </source>
</evidence>
<proteinExistence type="predicted"/>
<dbReference type="Gene3D" id="3.90.1200.10">
    <property type="match status" value="1"/>
</dbReference>
<name>A0A3A9Z4D2_9ACTN</name>
<reference evidence="2 3" key="1">
    <citation type="journal article" date="2014" name="Int. J. Syst. Evol. Microbiol.">
        <title>Streptomyces hoynatensis sp. nov., isolated from deep marine sediment.</title>
        <authorList>
            <person name="Veyisoglu A."/>
            <person name="Sahin N."/>
        </authorList>
    </citation>
    <scope>NUCLEOTIDE SEQUENCE [LARGE SCALE GENOMIC DNA]</scope>
    <source>
        <strain evidence="2 3">KCTC 29097</strain>
    </source>
</reference>
<feature type="domain" description="Aminoglycoside phosphotransferase" evidence="1">
    <location>
        <begin position="15"/>
        <end position="235"/>
    </location>
</feature>
<dbReference type="GO" id="GO:0016740">
    <property type="term" value="F:transferase activity"/>
    <property type="evidence" value="ECO:0007669"/>
    <property type="project" value="UniProtKB-KW"/>
</dbReference>
<dbReference type="EMBL" id="RBAL01000005">
    <property type="protein sequence ID" value="RKN43251.1"/>
    <property type="molecule type" value="Genomic_DNA"/>
</dbReference>
<gene>
    <name evidence="2" type="ORF">D7294_11750</name>
</gene>
<dbReference type="InterPro" id="IPR002575">
    <property type="entry name" value="Aminoglycoside_PTrfase"/>
</dbReference>
<dbReference type="Pfam" id="PF01636">
    <property type="entry name" value="APH"/>
    <property type="match status" value="1"/>
</dbReference>
<keyword evidence="3" id="KW-1185">Reference proteome</keyword>
<dbReference type="OrthoDB" id="4558647at2"/>